<feature type="transmembrane region" description="Helical" evidence="9">
    <location>
        <begin position="69"/>
        <end position="86"/>
    </location>
</feature>
<dbReference type="InterPro" id="IPR000298">
    <property type="entry name" value="Cyt_c_oxidase-like_su3"/>
</dbReference>
<evidence type="ECO:0000256" key="7">
    <source>
        <dbReference type="ARBA" id="ARBA00083763"/>
    </source>
</evidence>
<evidence type="ECO:0000256" key="5">
    <source>
        <dbReference type="ARBA" id="ARBA00022989"/>
    </source>
</evidence>
<evidence type="ECO:0000313" key="11">
    <source>
        <dbReference type="EMBL" id="NEU72908.1"/>
    </source>
</evidence>
<keyword evidence="6 9" id="KW-0472">Membrane</keyword>
<dbReference type="Pfam" id="PF00510">
    <property type="entry name" value="COX3"/>
    <property type="match status" value="1"/>
</dbReference>
<comment type="similarity">
    <text evidence="2 8">Belongs to the cytochrome c oxidase subunit 3 family.</text>
</comment>
<feature type="transmembrane region" description="Helical" evidence="9">
    <location>
        <begin position="179"/>
        <end position="197"/>
    </location>
</feature>
<evidence type="ECO:0000256" key="4">
    <source>
        <dbReference type="ARBA" id="ARBA00022692"/>
    </source>
</evidence>
<dbReference type="EMBL" id="JTCM02000015">
    <property type="protein sequence ID" value="NEU72908.1"/>
    <property type="molecule type" value="Genomic_DNA"/>
</dbReference>
<dbReference type="FunFam" id="1.20.120.80:FF:000001">
    <property type="entry name" value="Cytochrome (Ubi)quinol oxidase subunit III"/>
    <property type="match status" value="1"/>
</dbReference>
<dbReference type="InterPro" id="IPR013833">
    <property type="entry name" value="Cyt_c_oxidase_su3_a-hlx"/>
</dbReference>
<organism evidence="11 12">
    <name type="scientific">Hassallia byssoidea VB512170</name>
    <dbReference type="NCBI Taxonomy" id="1304833"/>
    <lineage>
        <taxon>Bacteria</taxon>
        <taxon>Bacillati</taxon>
        <taxon>Cyanobacteriota</taxon>
        <taxon>Cyanophyceae</taxon>
        <taxon>Nostocales</taxon>
        <taxon>Tolypothrichaceae</taxon>
        <taxon>Hassallia</taxon>
    </lineage>
</organism>
<comment type="caution">
    <text evidence="11">The sequence shown here is derived from an EMBL/GenBank/DDBJ whole genome shotgun (WGS) entry which is preliminary data.</text>
</comment>
<dbReference type="SUPFAM" id="SSF81452">
    <property type="entry name" value="Cytochrome c oxidase subunit III-like"/>
    <property type="match status" value="1"/>
</dbReference>
<evidence type="ECO:0000256" key="9">
    <source>
        <dbReference type="SAM" id="Phobius"/>
    </source>
</evidence>
<dbReference type="GO" id="GO:0019646">
    <property type="term" value="P:aerobic electron transport chain"/>
    <property type="evidence" value="ECO:0007669"/>
    <property type="project" value="InterPro"/>
</dbReference>
<keyword evidence="4 8" id="KW-0812">Transmembrane</keyword>
<sequence>MESPIDSRNSPPKNLNSMPKQDNLAFGFPVFLLSESVIFVSFFVTYALLRWKNPNWFPLGVSGLDIPRAAINTVILVASSGVIYFAERALDRHQLIKFRRLWLLTAAMGAVFLIGQVLEWRNMPFGLDAGLAGATFYLLTGFHGMHVFTGVVLLLYMYFRSLVPGNYNAGHQGVSAVSLFWHFVDLIWIILFLLLYVW</sequence>
<keyword evidence="3" id="KW-1003">Cell membrane</keyword>
<dbReference type="Gene3D" id="1.20.120.80">
    <property type="entry name" value="Cytochrome c oxidase, subunit III, four-helix bundle"/>
    <property type="match status" value="1"/>
</dbReference>
<dbReference type="Proteomes" id="UP000031549">
    <property type="component" value="Unassembled WGS sequence"/>
</dbReference>
<evidence type="ECO:0000256" key="1">
    <source>
        <dbReference type="ARBA" id="ARBA00004651"/>
    </source>
</evidence>
<dbReference type="AlphaFoldDB" id="A0A846H7H1"/>
<evidence type="ECO:0000256" key="8">
    <source>
        <dbReference type="RuleBase" id="RU003376"/>
    </source>
</evidence>
<evidence type="ECO:0000256" key="2">
    <source>
        <dbReference type="ARBA" id="ARBA00010581"/>
    </source>
</evidence>
<proteinExistence type="inferred from homology"/>
<evidence type="ECO:0000256" key="3">
    <source>
        <dbReference type="ARBA" id="ARBA00022475"/>
    </source>
</evidence>
<dbReference type="PROSITE" id="PS50253">
    <property type="entry name" value="COX3"/>
    <property type="match status" value="1"/>
</dbReference>
<evidence type="ECO:0000313" key="12">
    <source>
        <dbReference type="Proteomes" id="UP000031549"/>
    </source>
</evidence>
<keyword evidence="5 9" id="KW-1133">Transmembrane helix</keyword>
<comment type="subcellular location">
    <subcellularLocation>
        <location evidence="1 8">Cell membrane</location>
        <topology evidence="1 8">Multi-pass membrane protein</topology>
    </subcellularLocation>
</comment>
<feature type="transmembrane region" description="Helical" evidence="9">
    <location>
        <begin position="138"/>
        <end position="159"/>
    </location>
</feature>
<dbReference type="PANTHER" id="PTHR11403:SF2">
    <property type="entry name" value="CYTOCHROME BO(3) UBIQUINOL OXIDASE SUBUNIT 3"/>
    <property type="match status" value="1"/>
</dbReference>
<dbReference type="PANTHER" id="PTHR11403">
    <property type="entry name" value="CYTOCHROME C OXIDASE SUBUNIT III"/>
    <property type="match status" value="1"/>
</dbReference>
<dbReference type="GO" id="GO:0004129">
    <property type="term" value="F:cytochrome-c oxidase activity"/>
    <property type="evidence" value="ECO:0007669"/>
    <property type="project" value="InterPro"/>
</dbReference>
<keyword evidence="12" id="KW-1185">Reference proteome</keyword>
<accession>A0A846H7H1</accession>
<dbReference type="CDD" id="cd00386">
    <property type="entry name" value="Heme_Cu_Oxidase_III_like"/>
    <property type="match status" value="1"/>
</dbReference>
<feature type="transmembrane region" description="Helical" evidence="9">
    <location>
        <begin position="98"/>
        <end position="118"/>
    </location>
</feature>
<name>A0A846H7H1_9CYAN</name>
<evidence type="ECO:0000256" key="6">
    <source>
        <dbReference type="ARBA" id="ARBA00023136"/>
    </source>
</evidence>
<dbReference type="InterPro" id="IPR035973">
    <property type="entry name" value="Cyt_c_oxidase_su3-like_sf"/>
</dbReference>
<reference evidence="11 12" key="1">
    <citation type="journal article" date="2015" name="Genome Announc.">
        <title>Draft Genome Sequence of Cyanobacterium Hassallia byssoidea Strain VB512170, Isolated from Monuments in India.</title>
        <authorList>
            <person name="Singh D."/>
            <person name="Chandrababunaidu M.M."/>
            <person name="Panda A."/>
            <person name="Sen D."/>
            <person name="Bhattacharyya S."/>
            <person name="Adhikary S.P."/>
            <person name="Tripathy S."/>
        </authorList>
    </citation>
    <scope>NUCLEOTIDE SEQUENCE [LARGE SCALE GENOMIC DNA]</scope>
    <source>
        <strain evidence="11 12">VB512170</strain>
    </source>
</reference>
<gene>
    <name evidence="11" type="ORF">PI95_010110</name>
</gene>
<evidence type="ECO:0000259" key="10">
    <source>
        <dbReference type="PROSITE" id="PS50253"/>
    </source>
</evidence>
<feature type="domain" description="Heme-copper oxidase subunit III family profile" evidence="10">
    <location>
        <begin position="1"/>
        <end position="198"/>
    </location>
</feature>
<feature type="transmembrane region" description="Helical" evidence="9">
    <location>
        <begin position="24"/>
        <end position="49"/>
    </location>
</feature>
<protein>
    <recommendedName>
        <fullName evidence="7">Oxidase aa(3) subunit 3</fullName>
    </recommendedName>
</protein>
<dbReference type="GO" id="GO:0005886">
    <property type="term" value="C:plasma membrane"/>
    <property type="evidence" value="ECO:0007669"/>
    <property type="project" value="UniProtKB-SubCell"/>
</dbReference>
<dbReference type="InterPro" id="IPR024791">
    <property type="entry name" value="Cyt_c/ubiquinol_Oxase_su3"/>
</dbReference>